<keyword evidence="1" id="KW-0732">Signal</keyword>
<feature type="signal peptide" evidence="1">
    <location>
        <begin position="1"/>
        <end position="30"/>
    </location>
</feature>
<name>A0A2I0AWF5_9ASPA</name>
<protein>
    <submittedName>
        <fullName evidence="2">Uncharacterized protein</fullName>
    </submittedName>
</protein>
<dbReference type="Proteomes" id="UP000236161">
    <property type="component" value="Unassembled WGS sequence"/>
</dbReference>
<sequence>MAASNNSCLPLSQLHVVVILLGLYATTATASLDFENINIDGWWPLRSTRSMMTAYHMGTTLWNLHVGAEKGLVLAFHTGVRALMKINDERVVLVCVEIIATQTSIAYGWQRKVFAKMLMGFHRNRPFDYLSVPHDGFEVLILLPLEPNSSFGPFPMVVIT</sequence>
<organism evidence="2 3">
    <name type="scientific">Apostasia shenzhenica</name>
    <dbReference type="NCBI Taxonomy" id="1088818"/>
    <lineage>
        <taxon>Eukaryota</taxon>
        <taxon>Viridiplantae</taxon>
        <taxon>Streptophyta</taxon>
        <taxon>Embryophyta</taxon>
        <taxon>Tracheophyta</taxon>
        <taxon>Spermatophyta</taxon>
        <taxon>Magnoliopsida</taxon>
        <taxon>Liliopsida</taxon>
        <taxon>Asparagales</taxon>
        <taxon>Orchidaceae</taxon>
        <taxon>Apostasioideae</taxon>
        <taxon>Apostasia</taxon>
    </lineage>
</organism>
<dbReference type="EMBL" id="KZ451943">
    <property type="protein sequence ID" value="PKA59846.1"/>
    <property type="molecule type" value="Genomic_DNA"/>
</dbReference>
<reference evidence="2 3" key="1">
    <citation type="journal article" date="2017" name="Nature">
        <title>The Apostasia genome and the evolution of orchids.</title>
        <authorList>
            <person name="Zhang G.Q."/>
            <person name="Liu K.W."/>
            <person name="Li Z."/>
            <person name="Lohaus R."/>
            <person name="Hsiao Y.Y."/>
            <person name="Niu S.C."/>
            <person name="Wang J.Y."/>
            <person name="Lin Y.C."/>
            <person name="Xu Q."/>
            <person name="Chen L.J."/>
            <person name="Yoshida K."/>
            <person name="Fujiwara S."/>
            <person name="Wang Z.W."/>
            <person name="Zhang Y.Q."/>
            <person name="Mitsuda N."/>
            <person name="Wang M."/>
            <person name="Liu G.H."/>
            <person name="Pecoraro L."/>
            <person name="Huang H.X."/>
            <person name="Xiao X.J."/>
            <person name="Lin M."/>
            <person name="Wu X.Y."/>
            <person name="Wu W.L."/>
            <person name="Chen Y.Y."/>
            <person name="Chang S.B."/>
            <person name="Sakamoto S."/>
            <person name="Ohme-Takagi M."/>
            <person name="Yagi M."/>
            <person name="Zeng S.J."/>
            <person name="Shen C.Y."/>
            <person name="Yeh C.M."/>
            <person name="Luo Y.B."/>
            <person name="Tsai W.C."/>
            <person name="Van de Peer Y."/>
            <person name="Liu Z.J."/>
        </authorList>
    </citation>
    <scope>NUCLEOTIDE SEQUENCE [LARGE SCALE GENOMIC DNA]</scope>
    <source>
        <strain evidence="3">cv. Shenzhen</strain>
        <tissue evidence="2">Stem</tissue>
    </source>
</reference>
<dbReference type="AlphaFoldDB" id="A0A2I0AWF5"/>
<evidence type="ECO:0000313" key="3">
    <source>
        <dbReference type="Proteomes" id="UP000236161"/>
    </source>
</evidence>
<evidence type="ECO:0000256" key="1">
    <source>
        <dbReference type="SAM" id="SignalP"/>
    </source>
</evidence>
<keyword evidence="3" id="KW-1185">Reference proteome</keyword>
<proteinExistence type="predicted"/>
<evidence type="ECO:0000313" key="2">
    <source>
        <dbReference type="EMBL" id="PKA59846.1"/>
    </source>
</evidence>
<feature type="chain" id="PRO_5014156908" evidence="1">
    <location>
        <begin position="31"/>
        <end position="160"/>
    </location>
</feature>
<gene>
    <name evidence="2" type="ORF">AXF42_Ash015904</name>
</gene>
<accession>A0A2I0AWF5</accession>